<dbReference type="Proteomes" id="UP001283341">
    <property type="component" value="Unassembled WGS sequence"/>
</dbReference>
<dbReference type="PANTHER" id="PTHR11474">
    <property type="entry name" value="TYROSINASE FAMILY MEMBER"/>
    <property type="match status" value="1"/>
</dbReference>
<dbReference type="SUPFAM" id="SSF48056">
    <property type="entry name" value="Di-copper centre-containing domain"/>
    <property type="match status" value="1"/>
</dbReference>
<reference evidence="6" key="1">
    <citation type="journal article" date="2023" name="Mol. Phylogenet. Evol.">
        <title>Genome-scale phylogeny and comparative genomics of the fungal order Sordariales.</title>
        <authorList>
            <person name="Hensen N."/>
            <person name="Bonometti L."/>
            <person name="Westerberg I."/>
            <person name="Brannstrom I.O."/>
            <person name="Guillou S."/>
            <person name="Cros-Aarteil S."/>
            <person name="Calhoun S."/>
            <person name="Haridas S."/>
            <person name="Kuo A."/>
            <person name="Mondo S."/>
            <person name="Pangilinan J."/>
            <person name="Riley R."/>
            <person name="LaButti K."/>
            <person name="Andreopoulos B."/>
            <person name="Lipzen A."/>
            <person name="Chen C."/>
            <person name="Yan M."/>
            <person name="Daum C."/>
            <person name="Ng V."/>
            <person name="Clum A."/>
            <person name="Steindorff A."/>
            <person name="Ohm R.A."/>
            <person name="Martin F."/>
            <person name="Silar P."/>
            <person name="Natvig D.O."/>
            <person name="Lalanne C."/>
            <person name="Gautier V."/>
            <person name="Ament-Velasquez S.L."/>
            <person name="Kruys A."/>
            <person name="Hutchinson M.I."/>
            <person name="Powell A.J."/>
            <person name="Barry K."/>
            <person name="Miller A.N."/>
            <person name="Grigoriev I.V."/>
            <person name="Debuchy R."/>
            <person name="Gladieux P."/>
            <person name="Hiltunen Thoren M."/>
            <person name="Johannesson H."/>
        </authorList>
    </citation>
    <scope>NUCLEOTIDE SEQUENCE</scope>
    <source>
        <strain evidence="6">CBS 118394</strain>
    </source>
</reference>
<dbReference type="PANTHER" id="PTHR11474:SF126">
    <property type="entry name" value="TYROSINASE-LIKE PROTEIN TYR-1-RELATED"/>
    <property type="match status" value="1"/>
</dbReference>
<name>A0AAE0HUJ5_9PEZI</name>
<keyword evidence="6" id="KW-0503">Monooxygenase</keyword>
<dbReference type="PROSITE" id="PS00498">
    <property type="entry name" value="TYROSINASE_2"/>
    <property type="match status" value="1"/>
</dbReference>
<dbReference type="InterPro" id="IPR008922">
    <property type="entry name" value="Di-copper_centre_dom_sf"/>
</dbReference>
<organism evidence="6 7">
    <name type="scientific">Apodospora peruviana</name>
    <dbReference type="NCBI Taxonomy" id="516989"/>
    <lineage>
        <taxon>Eukaryota</taxon>
        <taxon>Fungi</taxon>
        <taxon>Dikarya</taxon>
        <taxon>Ascomycota</taxon>
        <taxon>Pezizomycotina</taxon>
        <taxon>Sordariomycetes</taxon>
        <taxon>Sordariomycetidae</taxon>
        <taxon>Sordariales</taxon>
        <taxon>Lasiosphaeriaceae</taxon>
        <taxon>Apodospora</taxon>
    </lineage>
</organism>
<keyword evidence="3" id="KW-0732">Signal</keyword>
<comment type="caution">
    <text evidence="6">The sequence shown here is derived from an EMBL/GenBank/DDBJ whole genome shotgun (WGS) entry which is preliminary data.</text>
</comment>
<evidence type="ECO:0000313" key="7">
    <source>
        <dbReference type="Proteomes" id="UP001283341"/>
    </source>
</evidence>
<dbReference type="InterPro" id="IPR050316">
    <property type="entry name" value="Tyrosinase/Hemocyanin"/>
</dbReference>
<evidence type="ECO:0000256" key="1">
    <source>
        <dbReference type="ARBA" id="ARBA00022723"/>
    </source>
</evidence>
<evidence type="ECO:0000259" key="5">
    <source>
        <dbReference type="PROSITE" id="PS00498"/>
    </source>
</evidence>
<feature type="signal peptide" evidence="3">
    <location>
        <begin position="1"/>
        <end position="23"/>
    </location>
</feature>
<dbReference type="GO" id="GO:0046872">
    <property type="term" value="F:metal ion binding"/>
    <property type="evidence" value="ECO:0007669"/>
    <property type="project" value="UniProtKB-KW"/>
</dbReference>
<evidence type="ECO:0000256" key="2">
    <source>
        <dbReference type="ARBA" id="ARBA00023008"/>
    </source>
</evidence>
<keyword evidence="1" id="KW-0479">Metal-binding</keyword>
<dbReference type="PROSITE" id="PS00497">
    <property type="entry name" value="TYROSINASE_1"/>
    <property type="match status" value="1"/>
</dbReference>
<dbReference type="EMBL" id="JAUEDM010000008">
    <property type="protein sequence ID" value="KAK3312824.1"/>
    <property type="molecule type" value="Genomic_DNA"/>
</dbReference>
<accession>A0AAE0HUJ5</accession>
<evidence type="ECO:0000259" key="4">
    <source>
        <dbReference type="PROSITE" id="PS00497"/>
    </source>
</evidence>
<dbReference type="GO" id="GO:0004497">
    <property type="term" value="F:monooxygenase activity"/>
    <property type="evidence" value="ECO:0007669"/>
    <property type="project" value="UniProtKB-KW"/>
</dbReference>
<evidence type="ECO:0000256" key="3">
    <source>
        <dbReference type="SAM" id="SignalP"/>
    </source>
</evidence>
<dbReference type="PRINTS" id="PR00092">
    <property type="entry name" value="TYROSINASE"/>
</dbReference>
<dbReference type="Gene3D" id="1.10.1280.10">
    <property type="entry name" value="Di-copper center containing domain from catechol oxidase"/>
    <property type="match status" value="1"/>
</dbReference>
<gene>
    <name evidence="6" type="ORF">B0H66DRAFT_485583</name>
</gene>
<dbReference type="Pfam" id="PF00264">
    <property type="entry name" value="Tyrosinase"/>
    <property type="match status" value="1"/>
</dbReference>
<feature type="domain" description="Tyrosinase copper-binding" evidence="5">
    <location>
        <begin position="250"/>
        <end position="261"/>
    </location>
</feature>
<reference evidence="6" key="2">
    <citation type="submission" date="2023-06" db="EMBL/GenBank/DDBJ databases">
        <authorList>
            <consortium name="Lawrence Berkeley National Laboratory"/>
            <person name="Haridas S."/>
            <person name="Hensen N."/>
            <person name="Bonometti L."/>
            <person name="Westerberg I."/>
            <person name="Brannstrom I.O."/>
            <person name="Guillou S."/>
            <person name="Cros-Aarteil S."/>
            <person name="Calhoun S."/>
            <person name="Kuo A."/>
            <person name="Mondo S."/>
            <person name="Pangilinan J."/>
            <person name="Riley R."/>
            <person name="Labutti K."/>
            <person name="Andreopoulos B."/>
            <person name="Lipzen A."/>
            <person name="Chen C."/>
            <person name="Yanf M."/>
            <person name="Daum C."/>
            <person name="Ng V."/>
            <person name="Clum A."/>
            <person name="Steindorff A."/>
            <person name="Ohm R."/>
            <person name="Martin F."/>
            <person name="Silar P."/>
            <person name="Natvig D."/>
            <person name="Lalanne C."/>
            <person name="Gautier V."/>
            <person name="Ament-Velasquez S.L."/>
            <person name="Kruys A."/>
            <person name="Hutchinson M.I."/>
            <person name="Powell A.J."/>
            <person name="Barry K."/>
            <person name="Miller A.N."/>
            <person name="Grigoriev I.V."/>
            <person name="Debuchy R."/>
            <person name="Gladieux P."/>
            <person name="Thoren M.H."/>
            <person name="Johannesson H."/>
        </authorList>
    </citation>
    <scope>NUCLEOTIDE SEQUENCE</scope>
    <source>
        <strain evidence="6">CBS 118394</strain>
    </source>
</reference>
<evidence type="ECO:0000313" key="6">
    <source>
        <dbReference type="EMBL" id="KAK3312824.1"/>
    </source>
</evidence>
<keyword evidence="6" id="KW-0560">Oxidoreductase</keyword>
<feature type="chain" id="PRO_5042296575" evidence="3">
    <location>
        <begin position="24"/>
        <end position="321"/>
    </location>
</feature>
<proteinExistence type="predicted"/>
<dbReference type="AlphaFoldDB" id="A0AAE0HUJ5"/>
<keyword evidence="7" id="KW-1185">Reference proteome</keyword>
<keyword evidence="2" id="KW-0186">Copper</keyword>
<sequence>MKFFHLATLAAAALAFPSDNSLAQRKTCTTPKVRKSWAKATAAEKRSYINAVLCLPTKPSRLHVSTHSTLYDDFGYIHAQLSAPQRIHGEPVFLPWHRYFVQVYEDALRSCGYTGAAMYWDWVADSAAPSKAAVWDPVLGFGGNGSDTDVTNGPGKLRVVNGPFRNLKPTYWNAAVDPHYLSRDWAPGHPEGNQAEMIGNAYSPSVMDEVNSWTVYEKFHPALESSPHGAVHAGVGGGRGDMGPTSSPNDPIFFLHHTMVDRVWWQWQQREPQNRTFAYKGVRNDGQNATLSDVMPMLGLAPDAVVRDYMDTKGGTLCYTY</sequence>
<dbReference type="InterPro" id="IPR002227">
    <property type="entry name" value="Tyrosinase_Cu-bd"/>
</dbReference>
<protein>
    <submittedName>
        <fullName evidence="6">Monooxygenase</fullName>
    </submittedName>
</protein>
<feature type="domain" description="Tyrosinase copper-binding" evidence="4">
    <location>
        <begin position="88"/>
        <end position="105"/>
    </location>
</feature>